<reference evidence="3" key="2">
    <citation type="submission" date="2022-04" db="EMBL/GenBank/DDBJ databases">
        <title>Sequencing and genomic assembly of Halococcus dombrowskii.</title>
        <authorList>
            <person name="Lim S.W."/>
            <person name="MacLea K.S."/>
        </authorList>
    </citation>
    <scope>NUCLEOTIDE SEQUENCE</scope>
    <source>
        <strain evidence="3">H4</strain>
    </source>
</reference>
<name>A0AAV3SMH6_HALDO</name>
<dbReference type="EMBL" id="BAAADN010000089">
    <property type="protein sequence ID" value="GAA0477518.1"/>
    <property type="molecule type" value="Genomic_DNA"/>
</dbReference>
<organism evidence="2 5">
    <name type="scientific">Halococcus dombrowskii</name>
    <dbReference type="NCBI Taxonomy" id="179637"/>
    <lineage>
        <taxon>Archaea</taxon>
        <taxon>Methanobacteriati</taxon>
        <taxon>Methanobacteriota</taxon>
        <taxon>Stenosarchaea group</taxon>
        <taxon>Halobacteria</taxon>
        <taxon>Halobacteriales</taxon>
        <taxon>Halococcaceae</taxon>
        <taxon>Halococcus</taxon>
    </lineage>
</organism>
<evidence type="ECO:0000313" key="5">
    <source>
        <dbReference type="Proteomes" id="UP001500962"/>
    </source>
</evidence>
<dbReference type="Proteomes" id="UP001500962">
    <property type="component" value="Unassembled WGS sequence"/>
</dbReference>
<reference evidence="2" key="3">
    <citation type="submission" date="2023-12" db="EMBL/GenBank/DDBJ databases">
        <authorList>
            <person name="Sun Q."/>
            <person name="Inoue M."/>
        </authorList>
    </citation>
    <scope>NUCLEOTIDE SEQUENCE</scope>
    <source>
        <strain evidence="2">JCM 12289</strain>
    </source>
</reference>
<feature type="transmembrane region" description="Helical" evidence="1">
    <location>
        <begin position="127"/>
        <end position="152"/>
    </location>
</feature>
<feature type="transmembrane region" description="Helical" evidence="1">
    <location>
        <begin position="79"/>
        <end position="101"/>
    </location>
</feature>
<keyword evidence="1" id="KW-0812">Transmembrane</keyword>
<evidence type="ECO:0000313" key="4">
    <source>
        <dbReference type="Proteomes" id="UP000830542"/>
    </source>
</evidence>
<dbReference type="GeneID" id="71760581"/>
<keyword evidence="1" id="KW-1133">Transmembrane helix</keyword>
<dbReference type="EMBL" id="CP095005">
    <property type="protein sequence ID" value="UOO95494.1"/>
    <property type="molecule type" value="Genomic_DNA"/>
</dbReference>
<dbReference type="KEGG" id="hdo:MUK72_01995"/>
<feature type="transmembrane region" description="Helical" evidence="1">
    <location>
        <begin position="14"/>
        <end position="38"/>
    </location>
</feature>
<evidence type="ECO:0000313" key="2">
    <source>
        <dbReference type="EMBL" id="GAA0477518.1"/>
    </source>
</evidence>
<keyword evidence="4" id="KW-1185">Reference proteome</keyword>
<dbReference type="Proteomes" id="UP000830542">
    <property type="component" value="Chromosome"/>
</dbReference>
<reference evidence="2" key="1">
    <citation type="journal article" date="2014" name="Int. J. Syst. Evol. Microbiol.">
        <title>Complete genome sequence of Corynebacterium casei LMG S-19264T (=DSM 44701T), isolated from a smear-ripened cheese.</title>
        <authorList>
            <consortium name="US DOE Joint Genome Institute (JGI-PGF)"/>
            <person name="Walter F."/>
            <person name="Albersmeier A."/>
            <person name="Kalinowski J."/>
            <person name="Ruckert C."/>
        </authorList>
    </citation>
    <scope>NUCLEOTIDE SEQUENCE</scope>
    <source>
        <strain evidence="2">JCM 12289</strain>
    </source>
</reference>
<dbReference type="GO" id="GO:0005886">
    <property type="term" value="C:plasma membrane"/>
    <property type="evidence" value="ECO:0007669"/>
    <property type="project" value="UniProtKB-SubCell"/>
</dbReference>
<dbReference type="AlphaFoldDB" id="A0AAV3SMH6"/>
<feature type="transmembrane region" description="Helical" evidence="1">
    <location>
        <begin position="164"/>
        <end position="184"/>
    </location>
</feature>
<gene>
    <name evidence="2" type="ORF">GCM10008985_37380</name>
    <name evidence="3" type="ORF">MUK72_01995</name>
</gene>
<dbReference type="GO" id="GO:0140359">
    <property type="term" value="F:ABC-type transporter activity"/>
    <property type="evidence" value="ECO:0007669"/>
    <property type="project" value="InterPro"/>
</dbReference>
<dbReference type="Pfam" id="PF12679">
    <property type="entry name" value="ABC2_membrane_2"/>
    <property type="match status" value="1"/>
</dbReference>
<proteinExistence type="predicted"/>
<sequence length="267" mass="28214">MTLDVFQYEGEQRIAAALGLSAAFGLMGLAFVATAPLVTSDVATSAQFEQLTTQLPQPFVQAFGLESLSSAEGLLAGEFYTLFWSLFFGIYLAYTAAGSIADDVETDRMDVLLSAPISRGAVVFEKFLALLVPIVTASVVTPVVIVLAAAYIDVTVPLAELAVLHALSIPYLLCCGAIGLALSVSLDDADTARNAAIGLLFALYLFQSFIPVTDVGWLANVAPMAHFDPNDILLDGVYDVAGAALLLAATVVLVGLSRLRFIRMDIQ</sequence>
<evidence type="ECO:0000313" key="3">
    <source>
        <dbReference type="EMBL" id="UOO95494.1"/>
    </source>
</evidence>
<feature type="transmembrane region" description="Helical" evidence="1">
    <location>
        <begin position="237"/>
        <end position="256"/>
    </location>
</feature>
<dbReference type="RefSeq" id="WP_244703309.1">
    <property type="nucleotide sequence ID" value="NZ_BAAADN010000089.1"/>
</dbReference>
<accession>A0AAV3SMH6</accession>
<keyword evidence="1" id="KW-0472">Membrane</keyword>
<feature type="transmembrane region" description="Helical" evidence="1">
    <location>
        <begin position="196"/>
        <end position="217"/>
    </location>
</feature>
<evidence type="ECO:0000256" key="1">
    <source>
        <dbReference type="SAM" id="Phobius"/>
    </source>
</evidence>
<protein>
    <submittedName>
        <fullName evidence="3">ABC transporter permease</fullName>
    </submittedName>
</protein>